<dbReference type="InterPro" id="IPR001226">
    <property type="entry name" value="Flavodoxin_CS"/>
</dbReference>
<sequence length="181" mass="18802">MRALVVYESMFGDTEQVARALAEGLGTRAAVQVSAVGDAPAPVPDAVDLLVVGGPTHAFGMSRPNTRNSAARQSREAVGVTERGVREWLAEVGSLRGRLAAAFDTHARTRLPGSAAAGIDRRLRRLGARTIAPAHSFYVTDTQGPLADGERDRALRWGVDLAEAAAATLGSGRTSLSGGSA</sequence>
<dbReference type="KEGG" id="aser:Asera_59220"/>
<dbReference type="RefSeq" id="WP_051801333.1">
    <property type="nucleotide sequence ID" value="NZ_AP023354.1"/>
</dbReference>
<evidence type="ECO:0000313" key="3">
    <source>
        <dbReference type="Proteomes" id="UP000680750"/>
    </source>
</evidence>
<accession>A0A810L8F7</accession>
<dbReference type="SUPFAM" id="SSF52218">
    <property type="entry name" value="Flavoproteins"/>
    <property type="match status" value="1"/>
</dbReference>
<evidence type="ECO:0000259" key="1">
    <source>
        <dbReference type="PROSITE" id="PS50902"/>
    </source>
</evidence>
<dbReference type="OrthoDB" id="3253043at2"/>
<dbReference type="PROSITE" id="PS50902">
    <property type="entry name" value="FLAVODOXIN_LIKE"/>
    <property type="match status" value="1"/>
</dbReference>
<dbReference type="Proteomes" id="UP000680750">
    <property type="component" value="Chromosome"/>
</dbReference>
<feature type="domain" description="Flavodoxin-like" evidence="1">
    <location>
        <begin position="3"/>
        <end position="162"/>
    </location>
</feature>
<dbReference type="InterPro" id="IPR008254">
    <property type="entry name" value="Flavodoxin/NO_synth"/>
</dbReference>
<evidence type="ECO:0000313" key="2">
    <source>
        <dbReference type="EMBL" id="BCJ31814.1"/>
    </source>
</evidence>
<organism evidence="2 3">
    <name type="scientific">Actinocatenispora sera</name>
    <dbReference type="NCBI Taxonomy" id="390989"/>
    <lineage>
        <taxon>Bacteria</taxon>
        <taxon>Bacillati</taxon>
        <taxon>Actinomycetota</taxon>
        <taxon>Actinomycetes</taxon>
        <taxon>Micromonosporales</taxon>
        <taxon>Micromonosporaceae</taxon>
        <taxon>Actinocatenispora</taxon>
    </lineage>
</organism>
<keyword evidence="3" id="KW-1185">Reference proteome</keyword>
<dbReference type="PROSITE" id="PS00201">
    <property type="entry name" value="FLAVODOXIN"/>
    <property type="match status" value="1"/>
</dbReference>
<dbReference type="GO" id="GO:0010181">
    <property type="term" value="F:FMN binding"/>
    <property type="evidence" value="ECO:0007669"/>
    <property type="project" value="InterPro"/>
</dbReference>
<dbReference type="InterPro" id="IPR029039">
    <property type="entry name" value="Flavoprotein-like_sf"/>
</dbReference>
<dbReference type="AlphaFoldDB" id="A0A810L8F7"/>
<dbReference type="Pfam" id="PF00258">
    <property type="entry name" value="Flavodoxin_1"/>
    <property type="match status" value="1"/>
</dbReference>
<gene>
    <name evidence="2" type="ORF">Asera_59220</name>
</gene>
<dbReference type="Gene3D" id="3.40.50.360">
    <property type="match status" value="1"/>
</dbReference>
<dbReference type="GO" id="GO:0009055">
    <property type="term" value="F:electron transfer activity"/>
    <property type="evidence" value="ECO:0007669"/>
    <property type="project" value="InterPro"/>
</dbReference>
<name>A0A810L8F7_9ACTN</name>
<proteinExistence type="predicted"/>
<protein>
    <submittedName>
        <fullName evidence="2">Flavodoxin</fullName>
    </submittedName>
</protein>
<reference evidence="2" key="1">
    <citation type="submission" date="2020-08" db="EMBL/GenBank/DDBJ databases">
        <title>Whole genome shotgun sequence of Actinocatenispora sera NBRC 101916.</title>
        <authorList>
            <person name="Komaki H."/>
            <person name="Tamura T."/>
        </authorList>
    </citation>
    <scope>NUCLEOTIDE SEQUENCE</scope>
    <source>
        <strain evidence="2">NBRC 101916</strain>
    </source>
</reference>
<dbReference type="EMBL" id="AP023354">
    <property type="protein sequence ID" value="BCJ31814.1"/>
    <property type="molecule type" value="Genomic_DNA"/>
</dbReference>